<dbReference type="InterPro" id="IPR044843">
    <property type="entry name" value="Trans_IPPS_bact-type"/>
</dbReference>
<protein>
    <submittedName>
        <fullName evidence="4">Phytoene synthase</fullName>
        <ecNumber evidence="4">2.5.1.32</ecNumber>
    </submittedName>
</protein>
<keyword evidence="5" id="KW-1185">Reference proteome</keyword>
<dbReference type="CDD" id="cd00683">
    <property type="entry name" value="Trans_IPPS_HH"/>
    <property type="match status" value="1"/>
</dbReference>
<dbReference type="EMBL" id="CP001791">
    <property type="protein sequence ID" value="ADH99717.1"/>
    <property type="molecule type" value="Genomic_DNA"/>
</dbReference>
<evidence type="ECO:0000256" key="2">
    <source>
        <dbReference type="ARBA" id="ARBA00022679"/>
    </source>
</evidence>
<dbReference type="GO" id="GO:0051996">
    <property type="term" value="F:squalene synthase [NAD(P)H] activity"/>
    <property type="evidence" value="ECO:0007669"/>
    <property type="project" value="InterPro"/>
</dbReference>
<dbReference type="eggNOG" id="COG1562">
    <property type="taxonomic scope" value="Bacteria"/>
</dbReference>
<proteinExistence type="predicted"/>
<comment type="pathway">
    <text evidence="1">Carotenoid biosynthesis.</text>
</comment>
<dbReference type="SFLD" id="SFLDS00005">
    <property type="entry name" value="Isoprenoid_Synthase_Type_I"/>
    <property type="match status" value="1"/>
</dbReference>
<dbReference type="Proteomes" id="UP000000271">
    <property type="component" value="Chromosome"/>
</dbReference>
<evidence type="ECO:0000313" key="4">
    <source>
        <dbReference type="EMBL" id="ADH99717.1"/>
    </source>
</evidence>
<dbReference type="Gene3D" id="1.10.600.10">
    <property type="entry name" value="Farnesyl Diphosphate Synthase"/>
    <property type="match status" value="1"/>
</dbReference>
<dbReference type="PROSITE" id="PS01044">
    <property type="entry name" value="SQUALEN_PHYTOEN_SYN_1"/>
    <property type="match status" value="1"/>
</dbReference>
<dbReference type="InterPro" id="IPR033904">
    <property type="entry name" value="Trans_IPPS_HH"/>
</dbReference>
<keyword evidence="2 4" id="KW-0808">Transferase</keyword>
<name>D6XVH9_BACIE</name>
<dbReference type="Pfam" id="PF00494">
    <property type="entry name" value="SQS_PSY"/>
    <property type="match status" value="1"/>
</dbReference>
<dbReference type="SFLD" id="SFLDG01018">
    <property type="entry name" value="Squalene/Phytoene_Synthase_Lik"/>
    <property type="match status" value="1"/>
</dbReference>
<dbReference type="InterPro" id="IPR019845">
    <property type="entry name" value="Squalene/phytoene_synthase_CS"/>
</dbReference>
<dbReference type="GO" id="GO:0016117">
    <property type="term" value="P:carotenoid biosynthetic process"/>
    <property type="evidence" value="ECO:0007669"/>
    <property type="project" value="UniProtKB-KW"/>
</dbReference>
<dbReference type="PROSITE" id="PS01045">
    <property type="entry name" value="SQUALEN_PHYTOEN_SYN_2"/>
    <property type="match status" value="1"/>
</dbReference>
<dbReference type="EC" id="2.5.1.32" evidence="4"/>
<reference evidence="4" key="1">
    <citation type="submission" date="2009-10" db="EMBL/GenBank/DDBJ databases">
        <title>Complete sequence of Bacillus selenitireducens MLS10.</title>
        <authorList>
            <consortium name="US DOE Joint Genome Institute"/>
            <person name="Lucas S."/>
            <person name="Copeland A."/>
            <person name="Lapidus A."/>
            <person name="Glavina del Rio T."/>
            <person name="Dalin E."/>
            <person name="Tice H."/>
            <person name="Bruce D."/>
            <person name="Goodwin L."/>
            <person name="Pitluck S."/>
            <person name="Sims D."/>
            <person name="Brettin T."/>
            <person name="Detter J.C."/>
            <person name="Han C."/>
            <person name="Larimer F."/>
            <person name="Land M."/>
            <person name="Hauser L."/>
            <person name="Kyrpides N."/>
            <person name="Ovchinnikova G."/>
            <person name="Stolz J."/>
        </authorList>
    </citation>
    <scope>NUCLEOTIDE SEQUENCE [LARGE SCALE GENOMIC DNA]</scope>
    <source>
        <strain evidence="4">MLS10</strain>
    </source>
</reference>
<dbReference type="InterPro" id="IPR008949">
    <property type="entry name" value="Isoprenoid_synthase_dom_sf"/>
</dbReference>
<dbReference type="PANTHER" id="PTHR31480">
    <property type="entry name" value="BIFUNCTIONAL LYCOPENE CYCLASE/PHYTOENE SYNTHASE"/>
    <property type="match status" value="1"/>
</dbReference>
<dbReference type="GO" id="GO:0004311">
    <property type="term" value="F:geranylgeranyl diphosphate synthase activity"/>
    <property type="evidence" value="ECO:0007669"/>
    <property type="project" value="InterPro"/>
</dbReference>
<evidence type="ECO:0000256" key="1">
    <source>
        <dbReference type="ARBA" id="ARBA00004829"/>
    </source>
</evidence>
<evidence type="ECO:0000313" key="5">
    <source>
        <dbReference type="Proteomes" id="UP000000271"/>
    </source>
</evidence>
<dbReference type="SUPFAM" id="SSF48576">
    <property type="entry name" value="Terpenoid synthases"/>
    <property type="match status" value="1"/>
</dbReference>
<dbReference type="KEGG" id="bse:Bsel_2213"/>
<keyword evidence="3" id="KW-0125">Carotenoid biosynthesis</keyword>
<organism evidence="4 5">
    <name type="scientific">Bacillus selenitireducens (strain ATCC 700615 / DSM 15326 / MLS10)</name>
    <dbReference type="NCBI Taxonomy" id="439292"/>
    <lineage>
        <taxon>Bacteria</taxon>
        <taxon>Bacillati</taxon>
        <taxon>Bacillota</taxon>
        <taxon>Bacilli</taxon>
        <taxon>Bacillales</taxon>
        <taxon>Bacillaceae</taxon>
        <taxon>Salisediminibacterium</taxon>
    </lineage>
</organism>
<evidence type="ECO:0000256" key="3">
    <source>
        <dbReference type="ARBA" id="ARBA00022746"/>
    </source>
</evidence>
<dbReference type="InterPro" id="IPR002060">
    <property type="entry name" value="Squ/phyt_synthse"/>
</dbReference>
<sequence length="283" mass="32720">MDVNQAYQACRQIIEHHSKTFAKAFNHLPKEKREGVWAVYAFCRLADDIVDEGENPEAELKAFKDDFDTFVAGDIPEQTALWIALDDAFKRFDFDHTPFYDMIKGQYMDLTKKRYESLDEVLTYSYHVAGTVGLMLLPILSPDKKEELYDSAVSLGYAMQITNILRDVGEDLDRDRIYLPREILTKHGYTIADLENRVLDDRFIAIWEELAEIAETHYLKGTSELNLYPLFARLPVKAAASFYKAILNAVRRNGYQVFHERAYVTQDEKAKIIETSINESHAR</sequence>
<dbReference type="STRING" id="439292.Bsel_2213"/>
<dbReference type="HOGENOM" id="CLU_037269_1_3_9"/>
<accession>D6XVH9</accession>
<dbReference type="SFLD" id="SFLDG01212">
    <property type="entry name" value="Phytoene_synthase_like"/>
    <property type="match status" value="1"/>
</dbReference>
<gene>
    <name evidence="4" type="ordered locus">Bsel_2213</name>
</gene>
<dbReference type="AlphaFoldDB" id="D6XVH9"/>
<dbReference type="RefSeq" id="WP_013173139.1">
    <property type="nucleotide sequence ID" value="NC_014219.1"/>
</dbReference>